<dbReference type="EMBL" id="CAJZAG010000002">
    <property type="protein sequence ID" value="CAG9167655.1"/>
    <property type="molecule type" value="Genomic_DNA"/>
</dbReference>
<dbReference type="InterPro" id="IPR001387">
    <property type="entry name" value="Cro/C1-type_HTH"/>
</dbReference>
<name>A0ABN7Y6T1_9BURK</name>
<dbReference type="Proteomes" id="UP000706525">
    <property type="component" value="Unassembled WGS sequence"/>
</dbReference>
<reference evidence="3 4" key="1">
    <citation type="submission" date="2021-08" db="EMBL/GenBank/DDBJ databases">
        <authorList>
            <person name="Peeters C."/>
        </authorList>
    </citation>
    <scope>NUCLEOTIDE SEQUENCE [LARGE SCALE GENOMIC DNA]</scope>
    <source>
        <strain evidence="3 4">LMG 32289</strain>
    </source>
</reference>
<feature type="compositionally biased region" description="Basic and acidic residues" evidence="1">
    <location>
        <begin position="92"/>
        <end position="101"/>
    </location>
</feature>
<accession>A0ABN7Y6T1</accession>
<keyword evidence="4" id="KW-1185">Reference proteome</keyword>
<evidence type="ECO:0000259" key="2">
    <source>
        <dbReference type="PROSITE" id="PS50943"/>
    </source>
</evidence>
<evidence type="ECO:0000256" key="1">
    <source>
        <dbReference type="SAM" id="MobiDB-lite"/>
    </source>
</evidence>
<dbReference type="Pfam" id="PF01381">
    <property type="entry name" value="HTH_3"/>
    <property type="match status" value="1"/>
</dbReference>
<organism evidence="3 4">
    <name type="scientific">Cupriavidus pampae</name>
    <dbReference type="NCBI Taxonomy" id="659251"/>
    <lineage>
        <taxon>Bacteria</taxon>
        <taxon>Pseudomonadati</taxon>
        <taxon>Pseudomonadota</taxon>
        <taxon>Betaproteobacteria</taxon>
        <taxon>Burkholderiales</taxon>
        <taxon>Burkholderiaceae</taxon>
        <taxon>Cupriavidus</taxon>
    </lineage>
</organism>
<evidence type="ECO:0000313" key="4">
    <source>
        <dbReference type="Proteomes" id="UP000706525"/>
    </source>
</evidence>
<dbReference type="CDD" id="cd00093">
    <property type="entry name" value="HTH_XRE"/>
    <property type="match status" value="1"/>
</dbReference>
<dbReference type="PROSITE" id="PS50943">
    <property type="entry name" value="HTH_CROC1"/>
    <property type="match status" value="1"/>
</dbReference>
<dbReference type="InterPro" id="IPR010982">
    <property type="entry name" value="Lambda_DNA-bd_dom_sf"/>
</dbReference>
<evidence type="ECO:0000313" key="3">
    <source>
        <dbReference type="EMBL" id="CAG9167655.1"/>
    </source>
</evidence>
<sequence length="107" mass="11378">MTSLTEIASFLRKRLTSNKLSQRELGEHAGIARRTLTGVLSGDADYKVSTLLAVLDRLGCELAIVPKSAAAGLANDGSFEPSAPNVKSVVDAARERLDKNPSSKKPK</sequence>
<feature type="domain" description="HTH cro/C1-type" evidence="2">
    <location>
        <begin position="11"/>
        <end position="65"/>
    </location>
</feature>
<dbReference type="SMART" id="SM00530">
    <property type="entry name" value="HTH_XRE"/>
    <property type="match status" value="1"/>
</dbReference>
<feature type="region of interest" description="Disordered" evidence="1">
    <location>
        <begin position="74"/>
        <end position="107"/>
    </location>
</feature>
<dbReference type="SUPFAM" id="SSF47413">
    <property type="entry name" value="lambda repressor-like DNA-binding domains"/>
    <property type="match status" value="1"/>
</dbReference>
<comment type="caution">
    <text evidence="3">The sequence shown here is derived from an EMBL/GenBank/DDBJ whole genome shotgun (WGS) entry which is preliminary data.</text>
</comment>
<protein>
    <recommendedName>
        <fullName evidence="2">HTH cro/C1-type domain-containing protein</fullName>
    </recommendedName>
</protein>
<dbReference type="Gene3D" id="1.10.260.40">
    <property type="entry name" value="lambda repressor-like DNA-binding domains"/>
    <property type="match status" value="1"/>
</dbReference>
<gene>
    <name evidence="3" type="ORF">LMG32289_01451</name>
</gene>
<proteinExistence type="predicted"/>